<dbReference type="EMBL" id="MDDS01000005">
    <property type="protein sequence ID" value="ODP39459.1"/>
    <property type="molecule type" value="Genomic_DNA"/>
</dbReference>
<dbReference type="RefSeq" id="WP_069318960.1">
    <property type="nucleotide sequence ID" value="NZ_MDDS01000005.1"/>
</dbReference>
<keyword evidence="2" id="KW-1133">Transmembrane helix</keyword>
<evidence type="ECO:0000256" key="2">
    <source>
        <dbReference type="SAM" id="Phobius"/>
    </source>
</evidence>
<dbReference type="InterPro" id="IPR006311">
    <property type="entry name" value="TAT_signal"/>
</dbReference>
<dbReference type="OrthoDB" id="7574605at2"/>
<dbReference type="Proteomes" id="UP000094487">
    <property type="component" value="Unassembled WGS sequence"/>
</dbReference>
<comment type="caution">
    <text evidence="3">The sequence shown here is derived from an EMBL/GenBank/DDBJ whole genome shotgun (WGS) entry which is preliminary data.</text>
</comment>
<reference evidence="3 4" key="1">
    <citation type="submission" date="2016-08" db="EMBL/GenBank/DDBJ databases">
        <title>Draft genome of the agarase producing Sphingomonas sp. MCT13.</title>
        <authorList>
            <person name="D'Andrea M.M."/>
            <person name="Rossolini G.M."/>
            <person name="Thaller M.C."/>
        </authorList>
    </citation>
    <scope>NUCLEOTIDE SEQUENCE [LARGE SCALE GENOMIC DNA]</scope>
    <source>
        <strain evidence="3 4">MCT13</strain>
    </source>
</reference>
<evidence type="ECO:0000256" key="1">
    <source>
        <dbReference type="SAM" id="MobiDB-lite"/>
    </source>
</evidence>
<dbReference type="PROSITE" id="PS51318">
    <property type="entry name" value="TAT"/>
    <property type="match status" value="1"/>
</dbReference>
<sequence length="104" mass="10574">MATTRKSKSTAGGGVADTLRRNALPLAGALAGAAAATAAAIFFTRRDPDAPADGHPAPDLERADHPGPEDRADPHFRPNMDAPLTAEDKAALAPALGRPTLVDG</sequence>
<feature type="region of interest" description="Disordered" evidence="1">
    <location>
        <begin position="46"/>
        <end position="104"/>
    </location>
</feature>
<proteinExistence type="predicted"/>
<name>A0A1E3M0D3_9SPHN</name>
<keyword evidence="2" id="KW-0472">Membrane</keyword>
<keyword evidence="2" id="KW-0812">Transmembrane</keyword>
<organism evidence="3 4">
    <name type="scientific">Sphingomonas turrisvirgatae</name>
    <dbReference type="NCBI Taxonomy" id="1888892"/>
    <lineage>
        <taxon>Bacteria</taxon>
        <taxon>Pseudomonadati</taxon>
        <taxon>Pseudomonadota</taxon>
        <taxon>Alphaproteobacteria</taxon>
        <taxon>Sphingomonadales</taxon>
        <taxon>Sphingomonadaceae</taxon>
        <taxon>Sphingomonas</taxon>
    </lineage>
</organism>
<dbReference type="AlphaFoldDB" id="A0A1E3M0D3"/>
<evidence type="ECO:0000313" key="4">
    <source>
        <dbReference type="Proteomes" id="UP000094487"/>
    </source>
</evidence>
<keyword evidence="4" id="KW-1185">Reference proteome</keyword>
<gene>
    <name evidence="3" type="ORF">BFL28_10330</name>
</gene>
<feature type="transmembrane region" description="Helical" evidence="2">
    <location>
        <begin position="23"/>
        <end position="43"/>
    </location>
</feature>
<feature type="compositionally biased region" description="Basic and acidic residues" evidence="1">
    <location>
        <begin position="56"/>
        <end position="78"/>
    </location>
</feature>
<protein>
    <submittedName>
        <fullName evidence="3">Uncharacterized protein</fullName>
    </submittedName>
</protein>
<evidence type="ECO:0000313" key="3">
    <source>
        <dbReference type="EMBL" id="ODP39459.1"/>
    </source>
</evidence>
<accession>A0A1E3M0D3</accession>